<name>A0AAE0M032_9PEZI</name>
<keyword evidence="5" id="KW-0539">Nucleus</keyword>
<dbReference type="InterPro" id="IPR051027">
    <property type="entry name" value="bZIP_transcription_factors"/>
</dbReference>
<sequence length="74" mass="8635">RNRVAATRCRAKTKVSVAKLEERDRAMSATRAELMGQVETLKQEVYTLKQELFKHVDCDCTDIRAYLKYTARRI</sequence>
<dbReference type="Proteomes" id="UP001283341">
    <property type="component" value="Unassembled WGS sequence"/>
</dbReference>
<keyword evidence="3" id="KW-0238">DNA-binding</keyword>
<dbReference type="PROSITE" id="PS50217">
    <property type="entry name" value="BZIP"/>
    <property type="match status" value="1"/>
</dbReference>
<evidence type="ECO:0000313" key="7">
    <source>
        <dbReference type="EMBL" id="KAK3313234.1"/>
    </source>
</evidence>
<dbReference type="PRINTS" id="PR00043">
    <property type="entry name" value="LEUZIPPRJUN"/>
</dbReference>
<reference evidence="7" key="2">
    <citation type="submission" date="2023-06" db="EMBL/GenBank/DDBJ databases">
        <authorList>
            <consortium name="Lawrence Berkeley National Laboratory"/>
            <person name="Haridas S."/>
            <person name="Hensen N."/>
            <person name="Bonometti L."/>
            <person name="Westerberg I."/>
            <person name="Brannstrom I.O."/>
            <person name="Guillou S."/>
            <person name="Cros-Aarteil S."/>
            <person name="Calhoun S."/>
            <person name="Kuo A."/>
            <person name="Mondo S."/>
            <person name="Pangilinan J."/>
            <person name="Riley R."/>
            <person name="Labutti K."/>
            <person name="Andreopoulos B."/>
            <person name="Lipzen A."/>
            <person name="Chen C."/>
            <person name="Yanf M."/>
            <person name="Daum C."/>
            <person name="Ng V."/>
            <person name="Clum A."/>
            <person name="Steindorff A."/>
            <person name="Ohm R."/>
            <person name="Martin F."/>
            <person name="Silar P."/>
            <person name="Natvig D."/>
            <person name="Lalanne C."/>
            <person name="Gautier V."/>
            <person name="Ament-Velasquez S.L."/>
            <person name="Kruys A."/>
            <person name="Hutchinson M.I."/>
            <person name="Powell A.J."/>
            <person name="Barry K."/>
            <person name="Miller A.N."/>
            <person name="Grigoriev I.V."/>
            <person name="Debuchy R."/>
            <person name="Gladieux P."/>
            <person name="Thoren M.H."/>
            <person name="Johannesson H."/>
        </authorList>
    </citation>
    <scope>NUCLEOTIDE SEQUENCE</scope>
    <source>
        <strain evidence="7">CBS 118394</strain>
    </source>
</reference>
<dbReference type="PANTHER" id="PTHR19304">
    <property type="entry name" value="CYCLIC-AMP RESPONSE ELEMENT BINDING PROTEIN"/>
    <property type="match status" value="1"/>
</dbReference>
<proteinExistence type="predicted"/>
<protein>
    <recommendedName>
        <fullName evidence="6">BZIP domain-containing protein</fullName>
    </recommendedName>
</protein>
<feature type="non-terminal residue" evidence="7">
    <location>
        <position position="1"/>
    </location>
</feature>
<accession>A0AAE0M032</accession>
<comment type="caution">
    <text evidence="7">The sequence shown here is derived from an EMBL/GenBank/DDBJ whole genome shotgun (WGS) entry which is preliminary data.</text>
</comment>
<dbReference type="GO" id="GO:0003677">
    <property type="term" value="F:DNA binding"/>
    <property type="evidence" value="ECO:0007669"/>
    <property type="project" value="UniProtKB-KW"/>
</dbReference>
<dbReference type="GO" id="GO:0005634">
    <property type="term" value="C:nucleus"/>
    <property type="evidence" value="ECO:0007669"/>
    <property type="project" value="UniProtKB-SubCell"/>
</dbReference>
<comment type="subcellular location">
    <subcellularLocation>
        <location evidence="1">Nucleus</location>
    </subcellularLocation>
</comment>
<dbReference type="AlphaFoldDB" id="A0AAE0M032"/>
<evidence type="ECO:0000313" key="8">
    <source>
        <dbReference type="Proteomes" id="UP001283341"/>
    </source>
</evidence>
<evidence type="ECO:0000259" key="6">
    <source>
        <dbReference type="PROSITE" id="PS50217"/>
    </source>
</evidence>
<reference evidence="7" key="1">
    <citation type="journal article" date="2023" name="Mol. Phylogenet. Evol.">
        <title>Genome-scale phylogeny and comparative genomics of the fungal order Sordariales.</title>
        <authorList>
            <person name="Hensen N."/>
            <person name="Bonometti L."/>
            <person name="Westerberg I."/>
            <person name="Brannstrom I.O."/>
            <person name="Guillou S."/>
            <person name="Cros-Aarteil S."/>
            <person name="Calhoun S."/>
            <person name="Haridas S."/>
            <person name="Kuo A."/>
            <person name="Mondo S."/>
            <person name="Pangilinan J."/>
            <person name="Riley R."/>
            <person name="LaButti K."/>
            <person name="Andreopoulos B."/>
            <person name="Lipzen A."/>
            <person name="Chen C."/>
            <person name="Yan M."/>
            <person name="Daum C."/>
            <person name="Ng V."/>
            <person name="Clum A."/>
            <person name="Steindorff A."/>
            <person name="Ohm R.A."/>
            <person name="Martin F."/>
            <person name="Silar P."/>
            <person name="Natvig D.O."/>
            <person name="Lalanne C."/>
            <person name="Gautier V."/>
            <person name="Ament-Velasquez S.L."/>
            <person name="Kruys A."/>
            <person name="Hutchinson M.I."/>
            <person name="Powell A.J."/>
            <person name="Barry K."/>
            <person name="Miller A.N."/>
            <person name="Grigoriev I.V."/>
            <person name="Debuchy R."/>
            <person name="Gladieux P."/>
            <person name="Hiltunen Thoren M."/>
            <person name="Johannesson H."/>
        </authorList>
    </citation>
    <scope>NUCLEOTIDE SEQUENCE</scope>
    <source>
        <strain evidence="7">CBS 118394</strain>
    </source>
</reference>
<dbReference type="InterPro" id="IPR002112">
    <property type="entry name" value="Leuzip_Jun"/>
</dbReference>
<evidence type="ECO:0000256" key="3">
    <source>
        <dbReference type="ARBA" id="ARBA00023125"/>
    </source>
</evidence>
<dbReference type="InterPro" id="IPR046347">
    <property type="entry name" value="bZIP_sf"/>
</dbReference>
<organism evidence="7 8">
    <name type="scientific">Apodospora peruviana</name>
    <dbReference type="NCBI Taxonomy" id="516989"/>
    <lineage>
        <taxon>Eukaryota</taxon>
        <taxon>Fungi</taxon>
        <taxon>Dikarya</taxon>
        <taxon>Ascomycota</taxon>
        <taxon>Pezizomycotina</taxon>
        <taxon>Sordariomycetes</taxon>
        <taxon>Sordariomycetidae</taxon>
        <taxon>Sordariales</taxon>
        <taxon>Lasiosphaeriaceae</taxon>
        <taxon>Apodospora</taxon>
    </lineage>
</organism>
<dbReference type="EMBL" id="JAUEDM010000008">
    <property type="protein sequence ID" value="KAK3313234.1"/>
    <property type="molecule type" value="Genomic_DNA"/>
</dbReference>
<dbReference type="Pfam" id="PF00170">
    <property type="entry name" value="bZIP_1"/>
    <property type="match status" value="1"/>
</dbReference>
<keyword evidence="4" id="KW-0804">Transcription</keyword>
<feature type="domain" description="BZIP" evidence="6">
    <location>
        <begin position="1"/>
        <end position="55"/>
    </location>
</feature>
<dbReference type="Gene3D" id="1.20.5.170">
    <property type="match status" value="1"/>
</dbReference>
<dbReference type="InterPro" id="IPR004827">
    <property type="entry name" value="bZIP"/>
</dbReference>
<keyword evidence="8" id="KW-1185">Reference proteome</keyword>
<evidence type="ECO:0000256" key="4">
    <source>
        <dbReference type="ARBA" id="ARBA00023163"/>
    </source>
</evidence>
<feature type="non-terminal residue" evidence="7">
    <location>
        <position position="74"/>
    </location>
</feature>
<gene>
    <name evidence="7" type="ORF">B0H66DRAFT_443380</name>
</gene>
<dbReference type="GO" id="GO:0003700">
    <property type="term" value="F:DNA-binding transcription factor activity"/>
    <property type="evidence" value="ECO:0007669"/>
    <property type="project" value="InterPro"/>
</dbReference>
<dbReference type="SUPFAM" id="SSF57959">
    <property type="entry name" value="Leucine zipper domain"/>
    <property type="match status" value="1"/>
</dbReference>
<keyword evidence="2" id="KW-0805">Transcription regulation</keyword>
<evidence type="ECO:0000256" key="2">
    <source>
        <dbReference type="ARBA" id="ARBA00023015"/>
    </source>
</evidence>
<evidence type="ECO:0000256" key="5">
    <source>
        <dbReference type="ARBA" id="ARBA00023242"/>
    </source>
</evidence>
<evidence type="ECO:0000256" key="1">
    <source>
        <dbReference type="ARBA" id="ARBA00004123"/>
    </source>
</evidence>